<gene>
    <name evidence="1" type="ORF">U7230_05010</name>
</gene>
<name>A0ABZ1BZW0_9FIRM</name>
<dbReference type="SUPFAM" id="SSF53756">
    <property type="entry name" value="UDP-Glycosyltransferase/glycogen phosphorylase"/>
    <property type="match status" value="1"/>
</dbReference>
<dbReference type="InterPro" id="IPR019994">
    <property type="entry name" value="Lipid-A-disac_synthase-rel_put"/>
</dbReference>
<dbReference type="PANTHER" id="PTHR39517:SF1">
    <property type="entry name" value="LIPID-A-DISACCHARIDE SYNTHASE"/>
    <property type="match status" value="1"/>
</dbReference>
<evidence type="ECO:0000313" key="1">
    <source>
        <dbReference type="EMBL" id="WRP18371.1"/>
    </source>
</evidence>
<protein>
    <submittedName>
        <fullName evidence="1">Lipid-A-disaccharide synthase-related protein</fullName>
    </submittedName>
</protein>
<dbReference type="PANTHER" id="PTHR39517">
    <property type="entry name" value="SLL0192 PROTEIN"/>
    <property type="match status" value="1"/>
</dbReference>
<dbReference type="RefSeq" id="WP_324717642.1">
    <property type="nucleotide sequence ID" value="NZ_CP141615.1"/>
</dbReference>
<reference evidence="1 2" key="1">
    <citation type="journal article" date="2024" name="Front. Microbiol.">
        <title>Novel thermophilic genera Geochorda gen. nov. and Carboxydochorda gen. nov. from the deep terrestrial subsurface reveal the ecophysiological diversity in the class Limnochordia.</title>
        <authorList>
            <person name="Karnachuk O.V."/>
            <person name="Lukina A.P."/>
            <person name="Avakyan M.R."/>
            <person name="Kadnikov V.V."/>
            <person name="Begmatov S."/>
            <person name="Beletsky A.V."/>
            <person name="Vlasova K.G."/>
            <person name="Novikov A.A."/>
            <person name="Shcherbakova V.A."/>
            <person name="Mardanov A.V."/>
            <person name="Ravin N.V."/>
        </authorList>
    </citation>
    <scope>NUCLEOTIDE SEQUENCE [LARGE SCALE GENOMIC DNA]</scope>
    <source>
        <strain evidence="1 2">L945</strain>
    </source>
</reference>
<sequence>MAQGSISRARSGKLLVVSNGHGEDAVGAEIGAALRELAPDIDVPAASIVGLGGAYRRKGLPVVTPVASMPSGGFIGIQRPGAVWQDLRAGLLRLHLRQARTLCRLRVGITLMVGVGDRLMPYTARWIVRRPLIMVDIADSAYLSDRLSDVWTPLDVSLLRRTALWVFTRDAFSAASLAGLGVRARFVGNPMMDSLTFTDEGPVVDSAGSPVVAILPGSRPEAYRNLSILLSAVPLLAARHPYLSFVMAWAESLPLPASKGGVHWPDGWRWVPAGGGTGQAGFLYGSCGAKVTVVASRFGDVLRQATVVMGMAGTANEQAAGLGKPVVTCPGRGPQVTEELCRRQERLLGEAVTVTVPRGEALADAVSAILSDPARMERMGDIGKARMGPAGGSRRIARYAIRAVRLLQRATGDTKTRSTPGKGSHRL</sequence>
<accession>A0ABZ1BZW0</accession>
<dbReference type="Proteomes" id="UP001332192">
    <property type="component" value="Chromosome"/>
</dbReference>
<organism evidence="1 2">
    <name type="scientific">Carboxydichorda subterranea</name>
    <dbReference type="NCBI Taxonomy" id="3109565"/>
    <lineage>
        <taxon>Bacteria</taxon>
        <taxon>Bacillati</taxon>
        <taxon>Bacillota</taxon>
        <taxon>Limnochordia</taxon>
        <taxon>Limnochordales</taxon>
        <taxon>Geochordaceae</taxon>
        <taxon>Carboxydichorda</taxon>
    </lineage>
</organism>
<dbReference type="EMBL" id="CP141615">
    <property type="protein sequence ID" value="WRP18371.1"/>
    <property type="molecule type" value="Genomic_DNA"/>
</dbReference>
<evidence type="ECO:0000313" key="2">
    <source>
        <dbReference type="Proteomes" id="UP001332192"/>
    </source>
</evidence>
<keyword evidence="2" id="KW-1185">Reference proteome</keyword>
<dbReference type="NCBIfam" id="TIGR03492">
    <property type="entry name" value="lipid-A-disaccharide synthase-related protein"/>
    <property type="match status" value="1"/>
</dbReference>
<proteinExistence type="predicted"/>